<evidence type="ECO:0000256" key="7">
    <source>
        <dbReference type="ARBA" id="ARBA00023242"/>
    </source>
</evidence>
<comment type="subcellular location">
    <subcellularLocation>
        <location evidence="1">Nucleus</location>
    </subcellularLocation>
</comment>
<dbReference type="EMBL" id="UYJE01001566">
    <property type="protein sequence ID" value="VDI03154.1"/>
    <property type="molecule type" value="Genomic_DNA"/>
</dbReference>
<dbReference type="PANTHER" id="PTHR24394">
    <property type="entry name" value="ZINC FINGER PROTEIN"/>
    <property type="match status" value="1"/>
</dbReference>
<dbReference type="SUPFAM" id="SSF57667">
    <property type="entry name" value="beta-beta-alpha zinc fingers"/>
    <property type="match status" value="1"/>
</dbReference>
<dbReference type="AlphaFoldDB" id="A0A8B6CCS4"/>
<dbReference type="Pfam" id="PF13465">
    <property type="entry name" value="zf-H2C2_2"/>
    <property type="match status" value="1"/>
</dbReference>
<feature type="domain" description="C2H2-type" evidence="9">
    <location>
        <begin position="26"/>
        <end position="53"/>
    </location>
</feature>
<comment type="similarity">
    <text evidence="2">Belongs to the krueppel C2H2-type zinc-finger protein family.</text>
</comment>
<dbReference type="GO" id="GO:0008270">
    <property type="term" value="F:zinc ion binding"/>
    <property type="evidence" value="ECO:0007669"/>
    <property type="project" value="UniProtKB-KW"/>
</dbReference>
<feature type="domain" description="C2H2-type" evidence="9">
    <location>
        <begin position="54"/>
        <end position="81"/>
    </location>
</feature>
<dbReference type="FunFam" id="3.30.160.60:FF:002343">
    <property type="entry name" value="Zinc finger protein 33A"/>
    <property type="match status" value="1"/>
</dbReference>
<evidence type="ECO:0000256" key="1">
    <source>
        <dbReference type="ARBA" id="ARBA00004123"/>
    </source>
</evidence>
<comment type="caution">
    <text evidence="10">The sequence shown here is derived from an EMBL/GenBank/DDBJ whole genome shotgun (WGS) entry which is preliminary data.</text>
</comment>
<dbReference type="PROSITE" id="PS50157">
    <property type="entry name" value="ZINC_FINGER_C2H2_2"/>
    <property type="match status" value="2"/>
</dbReference>
<dbReference type="GO" id="GO:0000981">
    <property type="term" value="F:DNA-binding transcription factor activity, RNA polymerase II-specific"/>
    <property type="evidence" value="ECO:0007669"/>
    <property type="project" value="TreeGrafter"/>
</dbReference>
<keyword evidence="3" id="KW-0479">Metal-binding</keyword>
<keyword evidence="4" id="KW-0677">Repeat</keyword>
<keyword evidence="5 8" id="KW-0863">Zinc-finger</keyword>
<dbReference type="PROSITE" id="PS00028">
    <property type="entry name" value="ZINC_FINGER_C2H2_1"/>
    <property type="match status" value="2"/>
</dbReference>
<evidence type="ECO:0000256" key="3">
    <source>
        <dbReference type="ARBA" id="ARBA00022723"/>
    </source>
</evidence>
<evidence type="ECO:0000256" key="6">
    <source>
        <dbReference type="ARBA" id="ARBA00022833"/>
    </source>
</evidence>
<dbReference type="Gene3D" id="3.30.160.60">
    <property type="entry name" value="Classic Zinc Finger"/>
    <property type="match status" value="3"/>
</dbReference>
<keyword evidence="6" id="KW-0862">Zinc</keyword>
<keyword evidence="11" id="KW-1185">Reference proteome</keyword>
<sequence length="107" mass="12433">MYVVKGLMTLLGTNRHMRTHTGEKPYICYVCGKGFDYTSGYNRHMRTHTGEKPYTCDVCSKRFGDYSQYLRHRRTHNPDNGEKLEHVEAYKSEEAGVCGKGKEFFLI</sequence>
<evidence type="ECO:0000256" key="2">
    <source>
        <dbReference type="ARBA" id="ARBA00006991"/>
    </source>
</evidence>
<dbReference type="OrthoDB" id="3437960at2759"/>
<dbReference type="InterPro" id="IPR013087">
    <property type="entry name" value="Znf_C2H2_type"/>
</dbReference>
<dbReference type="Proteomes" id="UP000596742">
    <property type="component" value="Unassembled WGS sequence"/>
</dbReference>
<organism evidence="10 11">
    <name type="scientific">Mytilus galloprovincialis</name>
    <name type="common">Mediterranean mussel</name>
    <dbReference type="NCBI Taxonomy" id="29158"/>
    <lineage>
        <taxon>Eukaryota</taxon>
        <taxon>Metazoa</taxon>
        <taxon>Spiralia</taxon>
        <taxon>Lophotrochozoa</taxon>
        <taxon>Mollusca</taxon>
        <taxon>Bivalvia</taxon>
        <taxon>Autobranchia</taxon>
        <taxon>Pteriomorphia</taxon>
        <taxon>Mytilida</taxon>
        <taxon>Mytiloidea</taxon>
        <taxon>Mytilidae</taxon>
        <taxon>Mytilinae</taxon>
        <taxon>Mytilus</taxon>
    </lineage>
</organism>
<evidence type="ECO:0000256" key="4">
    <source>
        <dbReference type="ARBA" id="ARBA00022737"/>
    </source>
</evidence>
<name>A0A8B6CCS4_MYTGA</name>
<dbReference type="InterPro" id="IPR036236">
    <property type="entry name" value="Znf_C2H2_sf"/>
</dbReference>
<gene>
    <name evidence="10" type="ORF">MGAL_10B094507</name>
</gene>
<evidence type="ECO:0000313" key="11">
    <source>
        <dbReference type="Proteomes" id="UP000596742"/>
    </source>
</evidence>
<evidence type="ECO:0000313" key="10">
    <source>
        <dbReference type="EMBL" id="VDI03154.1"/>
    </source>
</evidence>
<accession>A0A8B6CCS4</accession>
<dbReference type="SMART" id="SM00355">
    <property type="entry name" value="ZnF_C2H2"/>
    <property type="match status" value="2"/>
</dbReference>
<dbReference type="PANTHER" id="PTHR24394:SF44">
    <property type="entry name" value="ZINC FINGER PROTEIN 271-LIKE"/>
    <property type="match status" value="1"/>
</dbReference>
<dbReference type="GO" id="GO:0005634">
    <property type="term" value="C:nucleus"/>
    <property type="evidence" value="ECO:0007669"/>
    <property type="project" value="UniProtKB-SubCell"/>
</dbReference>
<protein>
    <submittedName>
        <fullName evidence="10">Blast:Zinc finger protein 443</fullName>
    </submittedName>
</protein>
<evidence type="ECO:0000259" key="9">
    <source>
        <dbReference type="PROSITE" id="PS50157"/>
    </source>
</evidence>
<reference evidence="10" key="1">
    <citation type="submission" date="2018-11" db="EMBL/GenBank/DDBJ databases">
        <authorList>
            <person name="Alioto T."/>
            <person name="Alioto T."/>
        </authorList>
    </citation>
    <scope>NUCLEOTIDE SEQUENCE</scope>
</reference>
<dbReference type="FunFam" id="3.30.160.60:FF:001442">
    <property type="entry name" value="zinc finger protein 696"/>
    <property type="match status" value="1"/>
</dbReference>
<keyword evidence="7" id="KW-0539">Nucleus</keyword>
<evidence type="ECO:0000256" key="8">
    <source>
        <dbReference type="PROSITE-ProRule" id="PRU00042"/>
    </source>
</evidence>
<evidence type="ECO:0000256" key="5">
    <source>
        <dbReference type="ARBA" id="ARBA00022771"/>
    </source>
</evidence>
<proteinExistence type="inferred from homology"/>